<proteinExistence type="predicted"/>
<evidence type="ECO:0008006" key="5">
    <source>
        <dbReference type="Google" id="ProtNLM"/>
    </source>
</evidence>
<dbReference type="PANTHER" id="PTHR39081:SF1">
    <property type="entry name" value="MUT7-C RNASE DOMAIN-CONTAINING PROTEIN"/>
    <property type="match status" value="1"/>
</dbReference>
<dbReference type="InterPro" id="IPR027798">
    <property type="entry name" value="Ub_Mut7C"/>
</dbReference>
<dbReference type="OrthoDB" id="9797655at2"/>
<dbReference type="EMBL" id="FOIA01000046">
    <property type="protein sequence ID" value="SET62496.1"/>
    <property type="molecule type" value="Genomic_DNA"/>
</dbReference>
<dbReference type="RefSeq" id="WP_090661701.1">
    <property type="nucleotide sequence ID" value="NZ_FOIA01000046.1"/>
</dbReference>
<dbReference type="Pfam" id="PF14451">
    <property type="entry name" value="Ub-Mut7C"/>
    <property type="match status" value="1"/>
</dbReference>
<name>A0A1I0FY86_9PROT</name>
<dbReference type="Proteomes" id="UP000199345">
    <property type="component" value="Unassembled WGS sequence"/>
</dbReference>
<evidence type="ECO:0000259" key="2">
    <source>
        <dbReference type="Pfam" id="PF14451"/>
    </source>
</evidence>
<feature type="domain" description="Mut7-C RNAse" evidence="1">
    <location>
        <begin position="112"/>
        <end position="254"/>
    </location>
</feature>
<dbReference type="Pfam" id="PF01927">
    <property type="entry name" value="Mut7-C"/>
    <property type="match status" value="1"/>
</dbReference>
<protein>
    <recommendedName>
        <fullName evidence="5">Twitching motility protein PilT</fullName>
    </recommendedName>
</protein>
<dbReference type="AlphaFoldDB" id="A0A1I0FY86"/>
<organism evidence="3 4">
    <name type="scientific">Nitrosomonas marina</name>
    <dbReference type="NCBI Taxonomy" id="917"/>
    <lineage>
        <taxon>Bacteria</taxon>
        <taxon>Pseudomonadati</taxon>
        <taxon>Pseudomonadota</taxon>
        <taxon>Betaproteobacteria</taxon>
        <taxon>Nitrosomonadales</taxon>
        <taxon>Nitrosomonadaceae</taxon>
        <taxon>Nitrosomonas</taxon>
    </lineage>
</organism>
<evidence type="ECO:0000313" key="3">
    <source>
        <dbReference type="EMBL" id="SET62496.1"/>
    </source>
</evidence>
<reference evidence="4" key="1">
    <citation type="submission" date="2016-10" db="EMBL/GenBank/DDBJ databases">
        <authorList>
            <person name="Varghese N."/>
            <person name="Submissions S."/>
        </authorList>
    </citation>
    <scope>NUCLEOTIDE SEQUENCE [LARGE SCALE GENOMIC DNA]</scope>
    <source>
        <strain evidence="4">Nm71</strain>
    </source>
</reference>
<feature type="domain" description="Ubiquitin Mut7-C" evidence="2">
    <location>
        <begin position="14"/>
        <end position="89"/>
    </location>
</feature>
<dbReference type="PANTHER" id="PTHR39081">
    <property type="entry name" value="MUT7-C DOMAIN-CONTAINING PROTEIN"/>
    <property type="match status" value="1"/>
</dbReference>
<accession>A0A1I0FY86</accession>
<keyword evidence="4" id="KW-1185">Reference proteome</keyword>
<dbReference type="InterPro" id="IPR002782">
    <property type="entry name" value="Mut7-C_RNAse_dom"/>
</dbReference>
<evidence type="ECO:0000259" key="1">
    <source>
        <dbReference type="Pfam" id="PF01927"/>
    </source>
</evidence>
<evidence type="ECO:0000313" key="4">
    <source>
        <dbReference type="Proteomes" id="UP000199345"/>
    </source>
</evidence>
<sequence length="273" mass="31564">MPTSAQNNVYAKKFVYLIFYGALNDFLSSAERNKAVTHRFNRKTSVKDAIESHNVPHPEIDLIIVNGVSVDFNYYIQPGDNIHVHPLNSSTARQTNSAQLVHLAPRIVDKPGFIVDVNLGRLARYLRLLGLDCLYCNHFDDTTIAEISSKTQRVILTRDRKLLQRKIIKHGYFVRTEAPKTQVKEVLTKFNLRPWLRPLTRCTSCNGELKIIEKQFITHRLKPFTKKYYNSFLICPDCGQIYWQGSHSFRVKHLIKEFSRNSLADSQTTQLKD</sequence>
<gene>
    <name evidence="3" type="ORF">SAMN05216326_14611</name>
</gene>